<dbReference type="InterPro" id="IPR011009">
    <property type="entry name" value="Kinase-like_dom_sf"/>
</dbReference>
<dbReference type="PANTHER" id="PTHR24359:SF1">
    <property type="entry name" value="INHIBITOR OF NUCLEAR FACTOR KAPPA-B KINASE EPSILON SUBUNIT HOMOLOG 1-RELATED"/>
    <property type="match status" value="1"/>
</dbReference>
<feature type="compositionally biased region" description="Polar residues" evidence="1">
    <location>
        <begin position="548"/>
        <end position="557"/>
    </location>
</feature>
<organism evidence="3">
    <name type="scientific">Rosellinia necatrix</name>
    <name type="common">White root-rot fungus</name>
    <dbReference type="NCBI Taxonomy" id="77044"/>
    <lineage>
        <taxon>Eukaryota</taxon>
        <taxon>Fungi</taxon>
        <taxon>Dikarya</taxon>
        <taxon>Ascomycota</taxon>
        <taxon>Pezizomycotina</taxon>
        <taxon>Sordariomycetes</taxon>
        <taxon>Xylariomycetidae</taxon>
        <taxon>Xylariales</taxon>
        <taxon>Xylariaceae</taxon>
        <taxon>Rosellinia</taxon>
    </lineage>
</organism>
<dbReference type="Gene3D" id="3.30.200.20">
    <property type="entry name" value="Phosphorylase Kinase, domain 1"/>
    <property type="match status" value="1"/>
</dbReference>
<dbReference type="SMART" id="SM00220">
    <property type="entry name" value="S_TKc"/>
    <property type="match status" value="1"/>
</dbReference>
<dbReference type="CDD" id="cd00180">
    <property type="entry name" value="PKc"/>
    <property type="match status" value="1"/>
</dbReference>
<evidence type="ECO:0000313" key="3">
    <source>
        <dbReference type="EMBL" id="GAP89948.1"/>
    </source>
</evidence>
<dbReference type="SUPFAM" id="SSF56112">
    <property type="entry name" value="Protein kinase-like (PK-like)"/>
    <property type="match status" value="1"/>
</dbReference>
<dbReference type="EMBL" id="DF977489">
    <property type="protein sequence ID" value="GAP89948.1"/>
    <property type="molecule type" value="Genomic_DNA"/>
</dbReference>
<keyword evidence="3" id="KW-0808">Transferase</keyword>
<evidence type="ECO:0000313" key="4">
    <source>
        <dbReference type="Proteomes" id="UP000054516"/>
    </source>
</evidence>
<dbReference type="OMA" id="FMFPWAD"/>
<sequence>MAEPLSDRICVELARSKYCSGTEKTYLPEGCLDALVNEATIRRELSHSLAFLRSPEKELEFIRIIAQHAKKVFATAVLTKVGGAKIYKAINESKITDKDLPIDETHTFLKSLGKWDSHQFLIHQWKFLVPIFTEGKLMYDLEKETILPFMEVGGQQKEGTFGIVSRVKIHEAHQEYFSNLKDRLNHIAVKEMIATNAVHASDELSLSDVSEAWKKEAMMLGKLSEIKHDNVIQCIAAIDKKDKYYLLFPWADGGSLQDFWENVPRPPLSPKFVKGTLIQLRGLAEALKTLHDYKGGVASFREGAGADNVNSMGGGIRHGDLKPANILRFMPQDDNDIGILKIADMGLARHHEVNTRLRGNATTTRFGSARYEPPEAEPPSLKPTSRLYDVWSMGCIVLELIIWLLDGTKRLNAFNDSIQEHVQNKDPPYYEIKDSAGRGKVPRVHPLVVQYIKRLATEPACAANTALGDLLTVVETQLLVVKLPPSSTGVHDGSASATPVDFNEKNDGQYRASAAAFLQSLEDIISKCEHADYLRTERGQQRAPAIHPTSNTASSGTVDFYWNP</sequence>
<dbReference type="Proteomes" id="UP000054516">
    <property type="component" value="Unassembled WGS sequence"/>
</dbReference>
<dbReference type="OrthoDB" id="5125733at2759"/>
<dbReference type="GO" id="GO:0005524">
    <property type="term" value="F:ATP binding"/>
    <property type="evidence" value="ECO:0007669"/>
    <property type="project" value="InterPro"/>
</dbReference>
<dbReference type="Gene3D" id="1.10.510.10">
    <property type="entry name" value="Transferase(Phosphotransferase) domain 1"/>
    <property type="match status" value="1"/>
</dbReference>
<gene>
    <name evidence="3" type="ORF">SAMD00023353_4400560</name>
</gene>
<reference evidence="3" key="1">
    <citation type="submission" date="2016-03" db="EMBL/GenBank/DDBJ databases">
        <title>Draft genome sequence of Rosellinia necatrix.</title>
        <authorList>
            <person name="Kanematsu S."/>
        </authorList>
    </citation>
    <scope>NUCLEOTIDE SEQUENCE [LARGE SCALE GENOMIC DNA]</scope>
    <source>
        <strain evidence="3">W97</strain>
    </source>
</reference>
<feature type="domain" description="Protein kinase" evidence="2">
    <location>
        <begin position="150"/>
        <end position="550"/>
    </location>
</feature>
<dbReference type="InterPro" id="IPR000719">
    <property type="entry name" value="Prot_kinase_dom"/>
</dbReference>
<protein>
    <submittedName>
        <fullName evidence="3">Putative serine threonine protein kinase</fullName>
    </submittedName>
</protein>
<evidence type="ECO:0000256" key="1">
    <source>
        <dbReference type="SAM" id="MobiDB-lite"/>
    </source>
</evidence>
<keyword evidence="4" id="KW-1185">Reference proteome</keyword>
<dbReference type="GO" id="GO:0004674">
    <property type="term" value="F:protein serine/threonine kinase activity"/>
    <property type="evidence" value="ECO:0007669"/>
    <property type="project" value="TreeGrafter"/>
</dbReference>
<keyword evidence="3" id="KW-0418">Kinase</keyword>
<feature type="region of interest" description="Disordered" evidence="1">
    <location>
        <begin position="538"/>
        <end position="564"/>
    </location>
</feature>
<proteinExistence type="predicted"/>
<dbReference type="PROSITE" id="PS50011">
    <property type="entry name" value="PROTEIN_KINASE_DOM"/>
    <property type="match status" value="1"/>
</dbReference>
<dbReference type="STRING" id="77044.A0A1W2TNK3"/>
<dbReference type="PANTHER" id="PTHR24359">
    <property type="entry name" value="SERINE/THREONINE-PROTEIN KINASE SBK1"/>
    <property type="match status" value="1"/>
</dbReference>
<evidence type="ECO:0000259" key="2">
    <source>
        <dbReference type="PROSITE" id="PS50011"/>
    </source>
</evidence>
<name>A0A1W2TNK3_ROSNE</name>
<dbReference type="Pfam" id="PF00069">
    <property type="entry name" value="Pkinase"/>
    <property type="match status" value="1"/>
</dbReference>
<dbReference type="AlphaFoldDB" id="A0A1W2TNK3"/>
<accession>A0A1W2TNK3</accession>